<name>A0A7J6A512_AMEME</name>
<dbReference type="GO" id="GO:0000266">
    <property type="term" value="P:mitochondrial fission"/>
    <property type="evidence" value="ECO:0007669"/>
    <property type="project" value="UniProtKB-UniRule"/>
</dbReference>
<dbReference type="Pfam" id="PF05308">
    <property type="entry name" value="Mito_fiss_reg"/>
    <property type="match status" value="1"/>
</dbReference>
<accession>A0A7J6A512</accession>
<gene>
    <name evidence="7" type="ORF">AMELA_G00193900</name>
</gene>
<evidence type="ECO:0000256" key="6">
    <source>
        <dbReference type="SAM" id="MobiDB-lite"/>
    </source>
</evidence>
<feature type="compositionally biased region" description="Pro residues" evidence="6">
    <location>
        <begin position="201"/>
        <end position="215"/>
    </location>
</feature>
<dbReference type="EMBL" id="JAAGNN010000017">
    <property type="protein sequence ID" value="KAF4077944.1"/>
    <property type="molecule type" value="Genomic_DNA"/>
</dbReference>
<dbReference type="AlphaFoldDB" id="A0A7J6A512"/>
<dbReference type="Proteomes" id="UP000593565">
    <property type="component" value="Unassembled WGS sequence"/>
</dbReference>
<feature type="compositionally biased region" description="Basic residues" evidence="6">
    <location>
        <begin position="297"/>
        <end position="306"/>
    </location>
</feature>
<evidence type="ECO:0000256" key="5">
    <source>
        <dbReference type="SAM" id="Coils"/>
    </source>
</evidence>
<keyword evidence="8" id="KW-1185">Reference proteome</keyword>
<proteinExistence type="inferred from homology"/>
<feature type="region of interest" description="Disordered" evidence="6">
    <location>
        <begin position="264"/>
        <end position="359"/>
    </location>
</feature>
<comment type="similarity">
    <text evidence="2 4">Belongs to the MTFR1 family.</text>
</comment>
<dbReference type="PANTHER" id="PTHR14215:SF2">
    <property type="entry name" value="MITOCHONDRIAL FISSION REGULATOR 2"/>
    <property type="match status" value="1"/>
</dbReference>
<evidence type="ECO:0000313" key="8">
    <source>
        <dbReference type="Proteomes" id="UP000593565"/>
    </source>
</evidence>
<dbReference type="InterPro" id="IPR007972">
    <property type="entry name" value="Mtfr1"/>
</dbReference>
<evidence type="ECO:0000256" key="4">
    <source>
        <dbReference type="RuleBase" id="RU369053"/>
    </source>
</evidence>
<keyword evidence="3 4" id="KW-0496">Mitochondrion</keyword>
<feature type="coiled-coil region" evidence="5">
    <location>
        <begin position="145"/>
        <end position="172"/>
    </location>
</feature>
<protein>
    <recommendedName>
        <fullName evidence="4">Mitochondrial fission regulator</fullName>
    </recommendedName>
</protein>
<evidence type="ECO:0000256" key="1">
    <source>
        <dbReference type="ARBA" id="ARBA00004173"/>
    </source>
</evidence>
<sequence length="359" mass="38946">MSLLEDLVHVMRCVLEYFGVPQDMLVPVWESTLCGQYRSVVRMIGSNLPLTPYPRLRFQVPFLETIRRHGHVEVSVDALAIPSLADVLWVADDEGDSCTKFRNSVPPRKHGRPHGFETTAAACVRPVPAALREPKLHTARASRAQPEALEKIQALEVELQKLRAQIALIVTTPTADGPLPCNPATPCSPFPAPLLTSTPFTAPPPPPPPPLPPSPVIGSVQVSVTDVIRQRQAARMGKSGVYESSPAAVPSMLDVLKDMNKVKLRSVERSPGGTPARKRSKGSSCASDPASLIAAALKRKFAHRRRDSSSDKENHSAEPSPFSSPDTPRVPLFTRRSQGRSHSSSPLTRGSDGKRCDGK</sequence>
<dbReference type="GO" id="GO:0005739">
    <property type="term" value="C:mitochondrion"/>
    <property type="evidence" value="ECO:0007669"/>
    <property type="project" value="UniProtKB-SubCell"/>
</dbReference>
<evidence type="ECO:0000256" key="3">
    <source>
        <dbReference type="ARBA" id="ARBA00023128"/>
    </source>
</evidence>
<comment type="caution">
    <text evidence="7">The sequence shown here is derived from an EMBL/GenBank/DDBJ whole genome shotgun (WGS) entry which is preliminary data.</text>
</comment>
<keyword evidence="5" id="KW-0175">Coiled coil</keyword>
<feature type="region of interest" description="Disordered" evidence="6">
    <location>
        <begin position="196"/>
        <end position="218"/>
    </location>
</feature>
<evidence type="ECO:0000256" key="2">
    <source>
        <dbReference type="ARBA" id="ARBA00005807"/>
    </source>
</evidence>
<comment type="subcellular location">
    <subcellularLocation>
        <location evidence="1 4">Mitochondrion</location>
    </subcellularLocation>
</comment>
<dbReference type="PANTHER" id="PTHR14215">
    <property type="entry name" value="PROTEIN OF UNKNOWN FUNCTION DUF729"/>
    <property type="match status" value="1"/>
</dbReference>
<feature type="compositionally biased region" description="Basic and acidic residues" evidence="6">
    <location>
        <begin position="307"/>
        <end position="316"/>
    </location>
</feature>
<organism evidence="7 8">
    <name type="scientific">Ameiurus melas</name>
    <name type="common">Black bullhead</name>
    <name type="synonym">Silurus melas</name>
    <dbReference type="NCBI Taxonomy" id="219545"/>
    <lineage>
        <taxon>Eukaryota</taxon>
        <taxon>Metazoa</taxon>
        <taxon>Chordata</taxon>
        <taxon>Craniata</taxon>
        <taxon>Vertebrata</taxon>
        <taxon>Euteleostomi</taxon>
        <taxon>Actinopterygii</taxon>
        <taxon>Neopterygii</taxon>
        <taxon>Teleostei</taxon>
        <taxon>Ostariophysi</taxon>
        <taxon>Siluriformes</taxon>
        <taxon>Ictaluridae</taxon>
        <taxon>Ameiurus</taxon>
    </lineage>
</organism>
<dbReference type="GO" id="GO:0009060">
    <property type="term" value="P:aerobic respiration"/>
    <property type="evidence" value="ECO:0007669"/>
    <property type="project" value="UniProtKB-UniRule"/>
</dbReference>
<comment type="function">
    <text evidence="4">Plays a role in mitochondrial aerobic respiration. Regulates mitochondrial organization and fission.</text>
</comment>
<evidence type="ECO:0000313" key="7">
    <source>
        <dbReference type="EMBL" id="KAF4077944.1"/>
    </source>
</evidence>
<reference evidence="7 8" key="1">
    <citation type="submission" date="2020-02" db="EMBL/GenBank/DDBJ databases">
        <title>A chromosome-scale genome assembly of the black bullhead catfish (Ameiurus melas).</title>
        <authorList>
            <person name="Wen M."/>
            <person name="Zham M."/>
            <person name="Cabau C."/>
            <person name="Klopp C."/>
            <person name="Donnadieu C."/>
            <person name="Roques C."/>
            <person name="Bouchez O."/>
            <person name="Lampietro C."/>
            <person name="Jouanno E."/>
            <person name="Herpin A."/>
            <person name="Louis A."/>
            <person name="Berthelot C."/>
            <person name="Parey E."/>
            <person name="Roest-Crollius H."/>
            <person name="Braasch I."/>
            <person name="Postlethwait J."/>
            <person name="Robinson-Rechavi M."/>
            <person name="Echchiki A."/>
            <person name="Begum T."/>
            <person name="Montfort J."/>
            <person name="Schartl M."/>
            <person name="Bobe J."/>
            <person name="Guiguen Y."/>
        </authorList>
    </citation>
    <scope>NUCLEOTIDE SEQUENCE [LARGE SCALE GENOMIC DNA]</scope>
    <source>
        <strain evidence="7">M_S1</strain>
        <tissue evidence="7">Blood</tissue>
    </source>
</reference>
<dbReference type="OrthoDB" id="2133332at2759"/>